<dbReference type="PANTHER" id="PTHR30086">
    <property type="entry name" value="ARGININE EXPORTER PROTEIN ARGO"/>
    <property type="match status" value="1"/>
</dbReference>
<dbReference type="GO" id="GO:0015171">
    <property type="term" value="F:amino acid transmembrane transporter activity"/>
    <property type="evidence" value="ECO:0007669"/>
    <property type="project" value="TreeGrafter"/>
</dbReference>
<feature type="transmembrane region" description="Helical" evidence="6">
    <location>
        <begin position="73"/>
        <end position="97"/>
    </location>
</feature>
<sequence>MPFDLWVSFTIAAAILAVAPGPDNLFVLLQSAMYGARAGVFVTLGLCVGVFIQTLLAAFGVAAVVAASPTLLMIIQLAGAAYLLYLAWGAWNAPVGASTGDSEKKYPQLTPFQLFRRGILMNITNPKVLIFFLAFFPQFIIKGSTETQVMIQMLIMGMTFLVCTLVVFCSVAWCAGTLADRLRSPKVQTILNKVSAIIFLILAISTLLWKAN</sequence>
<evidence type="ECO:0000313" key="8">
    <source>
        <dbReference type="Proteomes" id="UP000824083"/>
    </source>
</evidence>
<dbReference type="PIRSF" id="PIRSF006324">
    <property type="entry name" value="LeuE"/>
    <property type="match status" value="1"/>
</dbReference>
<reference evidence="7" key="1">
    <citation type="submission" date="2020-10" db="EMBL/GenBank/DDBJ databases">
        <authorList>
            <person name="Gilroy R."/>
        </authorList>
    </citation>
    <scope>NUCLEOTIDE SEQUENCE</scope>
    <source>
        <strain evidence="7">7463</strain>
    </source>
</reference>
<comment type="caution">
    <text evidence="7">The sequence shown here is derived from an EMBL/GenBank/DDBJ whole genome shotgun (WGS) entry which is preliminary data.</text>
</comment>
<dbReference type="Proteomes" id="UP000824083">
    <property type="component" value="Unassembled WGS sequence"/>
</dbReference>
<feature type="transmembrane region" description="Helical" evidence="6">
    <location>
        <begin position="6"/>
        <end position="29"/>
    </location>
</feature>
<dbReference type="GO" id="GO:0005886">
    <property type="term" value="C:plasma membrane"/>
    <property type="evidence" value="ECO:0007669"/>
    <property type="project" value="UniProtKB-SubCell"/>
</dbReference>
<protein>
    <submittedName>
        <fullName evidence="7">LysE family translocator</fullName>
    </submittedName>
</protein>
<keyword evidence="3 6" id="KW-0812">Transmembrane</keyword>
<keyword evidence="5 6" id="KW-0472">Membrane</keyword>
<keyword evidence="2" id="KW-1003">Cell membrane</keyword>
<evidence type="ECO:0000256" key="4">
    <source>
        <dbReference type="ARBA" id="ARBA00022989"/>
    </source>
</evidence>
<evidence type="ECO:0000256" key="6">
    <source>
        <dbReference type="SAM" id="Phobius"/>
    </source>
</evidence>
<feature type="transmembrane region" description="Helical" evidence="6">
    <location>
        <begin position="118"/>
        <end position="141"/>
    </location>
</feature>
<feature type="transmembrane region" description="Helical" evidence="6">
    <location>
        <begin position="153"/>
        <end position="178"/>
    </location>
</feature>
<proteinExistence type="predicted"/>
<dbReference type="Pfam" id="PF01810">
    <property type="entry name" value="LysE"/>
    <property type="match status" value="1"/>
</dbReference>
<gene>
    <name evidence="7" type="ORF">IAC56_00335</name>
</gene>
<evidence type="ECO:0000256" key="3">
    <source>
        <dbReference type="ARBA" id="ARBA00022692"/>
    </source>
</evidence>
<keyword evidence="4 6" id="KW-1133">Transmembrane helix</keyword>
<dbReference type="PANTHER" id="PTHR30086:SF20">
    <property type="entry name" value="ARGININE EXPORTER PROTEIN ARGO-RELATED"/>
    <property type="match status" value="1"/>
</dbReference>
<evidence type="ECO:0000256" key="5">
    <source>
        <dbReference type="ARBA" id="ARBA00023136"/>
    </source>
</evidence>
<name>A0A9D1LDL4_9BURK</name>
<feature type="transmembrane region" description="Helical" evidence="6">
    <location>
        <begin position="41"/>
        <end position="67"/>
    </location>
</feature>
<evidence type="ECO:0000256" key="2">
    <source>
        <dbReference type="ARBA" id="ARBA00022475"/>
    </source>
</evidence>
<dbReference type="EMBL" id="DVMY01000010">
    <property type="protein sequence ID" value="HIU36718.1"/>
    <property type="molecule type" value="Genomic_DNA"/>
</dbReference>
<reference evidence="7" key="2">
    <citation type="journal article" date="2021" name="PeerJ">
        <title>Extensive microbial diversity within the chicken gut microbiome revealed by metagenomics and culture.</title>
        <authorList>
            <person name="Gilroy R."/>
            <person name="Ravi A."/>
            <person name="Getino M."/>
            <person name="Pursley I."/>
            <person name="Horton D.L."/>
            <person name="Alikhan N.F."/>
            <person name="Baker D."/>
            <person name="Gharbi K."/>
            <person name="Hall N."/>
            <person name="Watson M."/>
            <person name="Adriaenssens E.M."/>
            <person name="Foster-Nyarko E."/>
            <person name="Jarju S."/>
            <person name="Secka A."/>
            <person name="Antonio M."/>
            <person name="Oren A."/>
            <person name="Chaudhuri R.R."/>
            <person name="La Ragione R."/>
            <person name="Hildebrand F."/>
            <person name="Pallen M.J."/>
        </authorList>
    </citation>
    <scope>NUCLEOTIDE SEQUENCE</scope>
    <source>
        <strain evidence="7">7463</strain>
    </source>
</reference>
<comment type="subcellular location">
    <subcellularLocation>
        <location evidence="1">Cell membrane</location>
        <topology evidence="1">Multi-pass membrane protein</topology>
    </subcellularLocation>
</comment>
<dbReference type="AlphaFoldDB" id="A0A9D1LDL4"/>
<feature type="transmembrane region" description="Helical" evidence="6">
    <location>
        <begin position="190"/>
        <end position="209"/>
    </location>
</feature>
<accession>A0A9D1LDL4</accession>
<evidence type="ECO:0000256" key="1">
    <source>
        <dbReference type="ARBA" id="ARBA00004651"/>
    </source>
</evidence>
<evidence type="ECO:0000313" key="7">
    <source>
        <dbReference type="EMBL" id="HIU36718.1"/>
    </source>
</evidence>
<organism evidence="7 8">
    <name type="scientific">Candidatus Aphodousia faecigallinarum</name>
    <dbReference type="NCBI Taxonomy" id="2840677"/>
    <lineage>
        <taxon>Bacteria</taxon>
        <taxon>Pseudomonadati</taxon>
        <taxon>Pseudomonadota</taxon>
        <taxon>Betaproteobacteria</taxon>
        <taxon>Burkholderiales</taxon>
        <taxon>Sutterellaceae</taxon>
        <taxon>Sutterellaceae incertae sedis</taxon>
        <taxon>Candidatus Aphodousia</taxon>
    </lineage>
</organism>
<dbReference type="InterPro" id="IPR001123">
    <property type="entry name" value="LeuE-type"/>
</dbReference>